<evidence type="ECO:0000313" key="2">
    <source>
        <dbReference type="Proteomes" id="UP001549184"/>
    </source>
</evidence>
<keyword evidence="2" id="KW-1185">Reference proteome</keyword>
<name>A0ABV2JWE8_9GAMM</name>
<protein>
    <submittedName>
        <fullName evidence="1">Uncharacterized protein</fullName>
    </submittedName>
</protein>
<accession>A0ABV2JWE8</accession>
<organism evidence="1 2">
    <name type="scientific">Dyella japonica</name>
    <dbReference type="NCBI Taxonomy" id="231455"/>
    <lineage>
        <taxon>Bacteria</taxon>
        <taxon>Pseudomonadati</taxon>
        <taxon>Pseudomonadota</taxon>
        <taxon>Gammaproteobacteria</taxon>
        <taxon>Lysobacterales</taxon>
        <taxon>Rhodanobacteraceae</taxon>
        <taxon>Dyella</taxon>
    </lineage>
</organism>
<reference evidence="1 2" key="1">
    <citation type="submission" date="2024-06" db="EMBL/GenBank/DDBJ databases">
        <title>Sorghum-associated microbial communities from plants grown in Nebraska, USA.</title>
        <authorList>
            <person name="Schachtman D."/>
        </authorList>
    </citation>
    <scope>NUCLEOTIDE SEQUENCE [LARGE SCALE GENOMIC DNA]</scope>
    <source>
        <strain evidence="1 2">1073</strain>
    </source>
</reference>
<sequence length="47" mass="5481">MVKRAFTSRCFRWSHSFVDGSKKGPVSIHRTLIRRMHEGGHAGRPFR</sequence>
<gene>
    <name evidence="1" type="ORF">ABIC75_002893</name>
</gene>
<evidence type="ECO:0000313" key="1">
    <source>
        <dbReference type="EMBL" id="MET3653157.1"/>
    </source>
</evidence>
<dbReference type="EMBL" id="JBEPMU010000004">
    <property type="protein sequence ID" value="MET3653157.1"/>
    <property type="molecule type" value="Genomic_DNA"/>
</dbReference>
<comment type="caution">
    <text evidence="1">The sequence shown here is derived from an EMBL/GenBank/DDBJ whole genome shotgun (WGS) entry which is preliminary data.</text>
</comment>
<proteinExistence type="predicted"/>
<dbReference type="Proteomes" id="UP001549184">
    <property type="component" value="Unassembled WGS sequence"/>
</dbReference>